<dbReference type="Pfam" id="PF08240">
    <property type="entry name" value="ADH_N"/>
    <property type="match status" value="1"/>
</dbReference>
<evidence type="ECO:0000256" key="5">
    <source>
        <dbReference type="ARBA" id="ARBA00022723"/>
    </source>
</evidence>
<feature type="domain" description="Enoyl reductase (ER)" evidence="12">
    <location>
        <begin position="46"/>
        <end position="372"/>
    </location>
</feature>
<dbReference type="InterPro" id="IPR013154">
    <property type="entry name" value="ADH-like_N"/>
</dbReference>
<keyword evidence="14" id="KW-1185">Reference proteome</keyword>
<dbReference type="GO" id="GO:0008270">
    <property type="term" value="F:zinc ion binding"/>
    <property type="evidence" value="ECO:0007669"/>
    <property type="project" value="InterPro"/>
</dbReference>
<dbReference type="FunFam" id="3.90.180.10:FF:000002">
    <property type="entry name" value="Alcohol dehydrogenase AdhP"/>
    <property type="match status" value="1"/>
</dbReference>
<dbReference type="CDD" id="cd08297">
    <property type="entry name" value="CAD3"/>
    <property type="match status" value="1"/>
</dbReference>
<name>A0A8D5UGL6_9BACL</name>
<sequence length="374" mass="40823">MVIFADIRYAQPFSRRPNGTILAIMLFWEVRSEEMVKKILAAVIRDFAEPVRIEEVNIPEPGVGQVRVKVEASGLCHTDIHAAKGEWPVKPKLPFIPGHEGIGIVEAVGKGVTGIKEGDRVALPWLGYACGNCEYCNSGWETLCQSQFNTGYSIDGTHAEYTISYAKHIVKVPNGINPLDAAPLTCAGVTTYKAVKMSGARPSDLVAIFGIGGLGHLALQYAKVTGATVVAVDLFNKKLQLAKELGADYVVNARYQDPVEEIKKLGGADAAISVAVSPKAFEQAFHSLRRGGRLVLVALPADNYVQLPIFETVFNGIQVIGSIVGTRTDLEETFQLHAEGRTKVIYETRHLHQVHEAFEEVEKAQAKARLVFKF</sequence>
<dbReference type="InterPro" id="IPR011032">
    <property type="entry name" value="GroES-like_sf"/>
</dbReference>
<dbReference type="Gene3D" id="3.40.50.720">
    <property type="entry name" value="NAD(P)-binding Rossmann-like Domain"/>
    <property type="match status" value="1"/>
</dbReference>
<evidence type="ECO:0000256" key="8">
    <source>
        <dbReference type="ARBA" id="ARBA00023027"/>
    </source>
</evidence>
<dbReference type="InterPro" id="IPR013149">
    <property type="entry name" value="ADH-like_C"/>
</dbReference>
<gene>
    <name evidence="13" type="ORF">JIR001_25270</name>
</gene>
<organism evidence="13 14">
    <name type="scientific">Polycladomyces abyssicola</name>
    <dbReference type="NCBI Taxonomy" id="1125966"/>
    <lineage>
        <taxon>Bacteria</taxon>
        <taxon>Bacillati</taxon>
        <taxon>Bacillota</taxon>
        <taxon>Bacilli</taxon>
        <taxon>Bacillales</taxon>
        <taxon>Thermoactinomycetaceae</taxon>
        <taxon>Polycladomyces</taxon>
    </lineage>
</organism>
<dbReference type="PANTHER" id="PTHR42940:SF8">
    <property type="entry name" value="VACUOLAR PROTEIN SORTING-ASSOCIATED PROTEIN 11"/>
    <property type="match status" value="1"/>
</dbReference>
<dbReference type="InterPro" id="IPR002328">
    <property type="entry name" value="ADH_Zn_CS"/>
</dbReference>
<dbReference type="Gene3D" id="3.90.180.10">
    <property type="entry name" value="Medium-chain alcohol dehydrogenases, catalytic domain"/>
    <property type="match status" value="1"/>
</dbReference>
<dbReference type="EMBL" id="AP024601">
    <property type="protein sequence ID" value="BCU82744.1"/>
    <property type="molecule type" value="Genomic_DNA"/>
</dbReference>
<evidence type="ECO:0000256" key="7">
    <source>
        <dbReference type="ARBA" id="ARBA00023002"/>
    </source>
</evidence>
<dbReference type="InterPro" id="IPR020843">
    <property type="entry name" value="ER"/>
</dbReference>
<dbReference type="PROSITE" id="PS00059">
    <property type="entry name" value="ADH_ZINC"/>
    <property type="match status" value="1"/>
</dbReference>
<evidence type="ECO:0000256" key="3">
    <source>
        <dbReference type="ARBA" id="ARBA00013190"/>
    </source>
</evidence>
<evidence type="ECO:0000313" key="14">
    <source>
        <dbReference type="Proteomes" id="UP000677436"/>
    </source>
</evidence>
<comment type="catalytic activity">
    <reaction evidence="9">
        <text>a secondary alcohol + NAD(+) = a ketone + NADH + H(+)</text>
        <dbReference type="Rhea" id="RHEA:10740"/>
        <dbReference type="ChEBI" id="CHEBI:15378"/>
        <dbReference type="ChEBI" id="CHEBI:17087"/>
        <dbReference type="ChEBI" id="CHEBI:35681"/>
        <dbReference type="ChEBI" id="CHEBI:57540"/>
        <dbReference type="ChEBI" id="CHEBI:57945"/>
        <dbReference type="EC" id="1.1.1.1"/>
    </reaction>
</comment>
<protein>
    <recommendedName>
        <fullName evidence="4">Alcohol dehydrogenase</fullName>
        <ecNumber evidence="3">1.1.1.1</ecNumber>
    </recommendedName>
</protein>
<dbReference type="AlphaFoldDB" id="A0A8D5UGL6"/>
<accession>A0A8D5UGL6</accession>
<dbReference type="Pfam" id="PF00107">
    <property type="entry name" value="ADH_zinc_N"/>
    <property type="match status" value="1"/>
</dbReference>
<dbReference type="SUPFAM" id="SSF50129">
    <property type="entry name" value="GroES-like"/>
    <property type="match status" value="1"/>
</dbReference>
<dbReference type="InterPro" id="IPR036291">
    <property type="entry name" value="NAD(P)-bd_dom_sf"/>
</dbReference>
<evidence type="ECO:0000313" key="13">
    <source>
        <dbReference type="EMBL" id="BCU82744.1"/>
    </source>
</evidence>
<evidence type="ECO:0000256" key="10">
    <source>
        <dbReference type="ARBA" id="ARBA00049243"/>
    </source>
</evidence>
<keyword evidence="5 11" id="KW-0479">Metal-binding</keyword>
<keyword evidence="7" id="KW-0560">Oxidoreductase</keyword>
<evidence type="ECO:0000256" key="1">
    <source>
        <dbReference type="ARBA" id="ARBA00001947"/>
    </source>
</evidence>
<dbReference type="Proteomes" id="UP000677436">
    <property type="component" value="Chromosome"/>
</dbReference>
<comment type="similarity">
    <text evidence="2 11">Belongs to the zinc-containing alcohol dehydrogenase family.</text>
</comment>
<reference evidence="13" key="1">
    <citation type="journal article" date="2013" name="Int. J. Syst. Evol. Microbiol.">
        <title>Polycladomyces abyssicola gen. nov., sp. nov., a thermophilic filamentous bacterium isolated from hemipelagic sediment.</title>
        <authorList>
            <person name="Tsubouchi T."/>
            <person name="Shimane Y."/>
            <person name="Mori K."/>
            <person name="Usui K."/>
            <person name="Hiraki T."/>
            <person name="Tame A."/>
            <person name="Uematsu K."/>
            <person name="Maruyama T."/>
            <person name="Hatada Y."/>
        </authorList>
    </citation>
    <scope>NUCLEOTIDE SEQUENCE</scope>
    <source>
        <strain evidence="13">JIR-001</strain>
    </source>
</reference>
<dbReference type="GO" id="GO:0004022">
    <property type="term" value="F:alcohol dehydrogenase (NAD+) activity"/>
    <property type="evidence" value="ECO:0007669"/>
    <property type="project" value="UniProtKB-EC"/>
</dbReference>
<evidence type="ECO:0000256" key="6">
    <source>
        <dbReference type="ARBA" id="ARBA00022833"/>
    </source>
</evidence>
<dbReference type="NCBIfam" id="NF006940">
    <property type="entry name" value="PRK09422.1"/>
    <property type="match status" value="1"/>
</dbReference>
<reference evidence="13" key="2">
    <citation type="journal article" date="2021" name="Microbiol. Resour. Announc.">
        <title>Complete Genome Sequence of Polycladomyces abyssicola JIR-001T, Isolated from Hemipelagic Sediment in Deep Seawater.</title>
        <authorList>
            <person name="Tsubouchi T."/>
            <person name="Kaneko Y."/>
        </authorList>
    </citation>
    <scope>NUCLEOTIDE SEQUENCE</scope>
    <source>
        <strain evidence="13">JIR-001</strain>
    </source>
</reference>
<evidence type="ECO:0000256" key="4">
    <source>
        <dbReference type="ARBA" id="ARBA00016352"/>
    </source>
</evidence>
<keyword evidence="8" id="KW-0520">NAD</keyword>
<dbReference type="EC" id="1.1.1.1" evidence="3"/>
<evidence type="ECO:0000256" key="9">
    <source>
        <dbReference type="ARBA" id="ARBA00049164"/>
    </source>
</evidence>
<dbReference type="SMART" id="SM00829">
    <property type="entry name" value="PKS_ER"/>
    <property type="match status" value="1"/>
</dbReference>
<evidence type="ECO:0000256" key="11">
    <source>
        <dbReference type="RuleBase" id="RU361277"/>
    </source>
</evidence>
<dbReference type="FunFam" id="3.40.50.720:FF:000039">
    <property type="entry name" value="Alcohol dehydrogenase AdhP"/>
    <property type="match status" value="1"/>
</dbReference>
<dbReference type="SUPFAM" id="SSF51735">
    <property type="entry name" value="NAD(P)-binding Rossmann-fold domains"/>
    <property type="match status" value="1"/>
</dbReference>
<comment type="catalytic activity">
    <reaction evidence="10">
        <text>a primary alcohol + NAD(+) = an aldehyde + NADH + H(+)</text>
        <dbReference type="Rhea" id="RHEA:10736"/>
        <dbReference type="ChEBI" id="CHEBI:15378"/>
        <dbReference type="ChEBI" id="CHEBI:15734"/>
        <dbReference type="ChEBI" id="CHEBI:17478"/>
        <dbReference type="ChEBI" id="CHEBI:57540"/>
        <dbReference type="ChEBI" id="CHEBI:57945"/>
        <dbReference type="EC" id="1.1.1.1"/>
    </reaction>
</comment>
<keyword evidence="6 11" id="KW-0862">Zinc</keyword>
<evidence type="ECO:0000259" key="12">
    <source>
        <dbReference type="SMART" id="SM00829"/>
    </source>
</evidence>
<dbReference type="PANTHER" id="PTHR42940">
    <property type="entry name" value="ALCOHOL DEHYDROGENASE 1-RELATED"/>
    <property type="match status" value="1"/>
</dbReference>
<proteinExistence type="inferred from homology"/>
<dbReference type="KEGG" id="pabs:JIR001_25270"/>
<evidence type="ECO:0000256" key="2">
    <source>
        <dbReference type="ARBA" id="ARBA00008072"/>
    </source>
</evidence>
<comment type="cofactor">
    <cofactor evidence="1 11">
        <name>Zn(2+)</name>
        <dbReference type="ChEBI" id="CHEBI:29105"/>
    </cofactor>
</comment>